<feature type="transmembrane region" description="Helical" evidence="1">
    <location>
        <begin position="81"/>
        <end position="104"/>
    </location>
</feature>
<reference evidence="3" key="1">
    <citation type="journal article" date="2023" name="Commun. Biol.">
        <title>Genome analysis of Parmales, the sister group of diatoms, reveals the evolutionary specialization of diatoms from phago-mixotrophs to photoautotrophs.</title>
        <authorList>
            <person name="Ban H."/>
            <person name="Sato S."/>
            <person name="Yoshikawa S."/>
            <person name="Yamada K."/>
            <person name="Nakamura Y."/>
            <person name="Ichinomiya M."/>
            <person name="Sato N."/>
            <person name="Blanc-Mathieu R."/>
            <person name="Endo H."/>
            <person name="Kuwata A."/>
            <person name="Ogata H."/>
        </authorList>
    </citation>
    <scope>NUCLEOTIDE SEQUENCE [LARGE SCALE GENOMIC DNA]</scope>
</reference>
<dbReference type="PANTHER" id="PTHR21329:SF3">
    <property type="entry name" value="PHOSPHATIDYLINOSITOL N-ACETYLGLUCOSAMINYLTRANSFERASE SUBUNIT Q"/>
    <property type="match status" value="1"/>
</dbReference>
<dbReference type="Pfam" id="PF05024">
    <property type="entry name" value="Gpi1"/>
    <property type="match status" value="1"/>
</dbReference>
<protein>
    <submittedName>
        <fullName evidence="2">Uncharacterized protein</fullName>
    </submittedName>
</protein>
<evidence type="ECO:0000256" key="1">
    <source>
        <dbReference type="SAM" id="Phobius"/>
    </source>
</evidence>
<feature type="transmembrane region" description="Helical" evidence="1">
    <location>
        <begin position="182"/>
        <end position="201"/>
    </location>
</feature>
<keyword evidence="1" id="KW-1133">Transmembrane helix</keyword>
<dbReference type="AlphaFoldDB" id="A0A9W7L5K9"/>
<dbReference type="OrthoDB" id="70250at2759"/>
<gene>
    <name evidence="2" type="ORF">TrCOL_g6074</name>
</gene>
<evidence type="ECO:0000313" key="3">
    <source>
        <dbReference type="Proteomes" id="UP001165065"/>
    </source>
</evidence>
<keyword evidence="3" id="KW-1185">Reference proteome</keyword>
<dbReference type="GO" id="GO:0005783">
    <property type="term" value="C:endoplasmic reticulum"/>
    <property type="evidence" value="ECO:0007669"/>
    <property type="project" value="TreeGrafter"/>
</dbReference>
<feature type="transmembrane region" description="Helical" evidence="1">
    <location>
        <begin position="259"/>
        <end position="288"/>
    </location>
</feature>
<dbReference type="GO" id="GO:0006506">
    <property type="term" value="P:GPI anchor biosynthetic process"/>
    <property type="evidence" value="ECO:0007669"/>
    <property type="project" value="InterPro"/>
</dbReference>
<keyword evidence="1" id="KW-0472">Membrane</keyword>
<dbReference type="EMBL" id="BRYA01000037">
    <property type="protein sequence ID" value="GMI34054.1"/>
    <property type="molecule type" value="Genomic_DNA"/>
</dbReference>
<sequence>MAHRSAITTGAMRLYVEGPPDPVTTVLFNDEGWSKGIKARMRRDIIEGGGKLMLGGRGGVKKSESAVVEWGRRRLKAAAEWGGGGALLFHLLDTSLALFLYSYILPPQTTSSVAIRRAASELPSLVTETLYSPQNLARLSENPFGLKLNAPLATNLSSDIGTISFAAVQALNRLGNLLPPDYIIIGIVMPLGLSFAISLLHDGFTVLTSHLWLVHKFTSTVFKTALTLMTTLWKLTTSKKSNPLRVREDSYQVEGEVELMLIVVGLCVLVFLQTTVTTYAMAGAVGWAGWETGRGGIKIVGATVEGGVMGGVDVVMGKDRVWKGYKFEVRGENEVEIVVEFEDWWGAVKRRIKEVGGVGG</sequence>
<organism evidence="2 3">
    <name type="scientific">Triparma columacea</name>
    <dbReference type="NCBI Taxonomy" id="722753"/>
    <lineage>
        <taxon>Eukaryota</taxon>
        <taxon>Sar</taxon>
        <taxon>Stramenopiles</taxon>
        <taxon>Ochrophyta</taxon>
        <taxon>Bolidophyceae</taxon>
        <taxon>Parmales</taxon>
        <taxon>Triparmaceae</taxon>
        <taxon>Triparma</taxon>
    </lineage>
</organism>
<dbReference type="Proteomes" id="UP001165065">
    <property type="component" value="Unassembled WGS sequence"/>
</dbReference>
<accession>A0A9W7L5K9</accession>
<evidence type="ECO:0000313" key="2">
    <source>
        <dbReference type="EMBL" id="GMI34054.1"/>
    </source>
</evidence>
<proteinExistence type="predicted"/>
<name>A0A9W7L5K9_9STRA</name>
<keyword evidence="1" id="KW-0812">Transmembrane</keyword>
<feature type="transmembrane region" description="Helical" evidence="1">
    <location>
        <begin position="213"/>
        <end position="233"/>
    </location>
</feature>
<dbReference type="PANTHER" id="PTHR21329">
    <property type="entry name" value="PHOSPHATIDYLINOSITOL N-ACETYLGLUCOSAMINYLTRANSFERASE SUBUNIT Q-RELATED"/>
    <property type="match status" value="1"/>
</dbReference>
<comment type="caution">
    <text evidence="2">The sequence shown here is derived from an EMBL/GenBank/DDBJ whole genome shotgun (WGS) entry which is preliminary data.</text>
</comment>
<dbReference type="InterPro" id="IPR007720">
    <property type="entry name" value="PigQ/GPI1"/>
</dbReference>
<dbReference type="GO" id="GO:0016020">
    <property type="term" value="C:membrane"/>
    <property type="evidence" value="ECO:0007669"/>
    <property type="project" value="InterPro"/>
</dbReference>